<gene>
    <name evidence="3" type="ORF">SAMN05444280_1104</name>
</gene>
<feature type="chain" id="PRO_5012387003" description="3-keto-alpha-glucoside-1,2-lyase/3-keto-2-hydroxy-glucal hydratase domain-containing protein" evidence="1">
    <location>
        <begin position="21"/>
        <end position="442"/>
    </location>
</feature>
<dbReference type="OrthoDB" id="9806233at2"/>
<keyword evidence="4" id="KW-1185">Reference proteome</keyword>
<evidence type="ECO:0000256" key="1">
    <source>
        <dbReference type="SAM" id="SignalP"/>
    </source>
</evidence>
<dbReference type="Pfam" id="PF06439">
    <property type="entry name" value="3keto-disac_hyd"/>
    <property type="match status" value="2"/>
</dbReference>
<dbReference type="InterPro" id="IPR010496">
    <property type="entry name" value="AL/BT2_dom"/>
</dbReference>
<sequence length="442" mass="49497">MNRILFFFLAVLILNGCNNAPEDGWTELFNGKDLTGWKQLNGEAKYEAVDGMIVGTTVANTPNSFLCTEENYSDFVLELEMFLEEDFNSGMQFRSQSLPDYMDGRVHGYQCEVDPSDRAWSAGIYDEARRGWLYPVELNPDAKSAFKDGEWNHYRIECIGPSIKTWLNGVPVAHLIDDMTPEGFIALQVHSIGGDESMAGRSIKWKNIRIKTEDLEPSPSEDIYVVNLLANNLSKAEKEKGFELLFDGQTAENFKSVDGDEFPSEGWQVNEGELVVLPGGEGGSIITKEEFGPFELKFDFMFTEGANSGIKYGLGNNGPSIGLEYQILDDKNHPDAKNGIDGNRTLASLYDLIPANKQGRFVKGPGEWNRGRIVLHPDGSAEHWLNGRKVVEYTRGSEEFNELVAGSKFAEREGFGMAEKGPIHIQDHNDEVHFRSIKIREL</sequence>
<protein>
    <recommendedName>
        <fullName evidence="2">3-keto-alpha-glucoside-1,2-lyase/3-keto-2-hydroxy-glucal hydratase domain-containing protein</fullName>
    </recommendedName>
</protein>
<evidence type="ECO:0000259" key="2">
    <source>
        <dbReference type="Pfam" id="PF06439"/>
    </source>
</evidence>
<dbReference type="Proteomes" id="UP000184050">
    <property type="component" value="Unassembled WGS sequence"/>
</dbReference>
<dbReference type="AlphaFoldDB" id="A0A1M6G2M2"/>
<reference evidence="3 4" key="1">
    <citation type="submission" date="2016-11" db="EMBL/GenBank/DDBJ databases">
        <authorList>
            <person name="Jaros S."/>
            <person name="Januszkiewicz K."/>
            <person name="Wedrychowicz H."/>
        </authorList>
    </citation>
    <scope>NUCLEOTIDE SEQUENCE [LARGE SCALE GENOMIC DNA]</scope>
    <source>
        <strain evidence="3 4">DSM 27063</strain>
    </source>
</reference>
<feature type="signal peptide" evidence="1">
    <location>
        <begin position="1"/>
        <end position="20"/>
    </location>
</feature>
<dbReference type="Gene3D" id="2.60.120.560">
    <property type="entry name" value="Exo-inulinase, domain 1"/>
    <property type="match status" value="2"/>
</dbReference>
<dbReference type="GO" id="GO:0016787">
    <property type="term" value="F:hydrolase activity"/>
    <property type="evidence" value="ECO:0007669"/>
    <property type="project" value="InterPro"/>
</dbReference>
<evidence type="ECO:0000313" key="4">
    <source>
        <dbReference type="Proteomes" id="UP000184050"/>
    </source>
</evidence>
<feature type="domain" description="3-keto-alpha-glucoside-1,2-lyase/3-keto-2-hydroxy-glucal hydratase" evidence="2">
    <location>
        <begin position="241"/>
        <end position="440"/>
    </location>
</feature>
<dbReference type="EMBL" id="FQZE01000010">
    <property type="protein sequence ID" value="SHJ04169.1"/>
    <property type="molecule type" value="Genomic_DNA"/>
</dbReference>
<organism evidence="3 4">
    <name type="scientific">Tangfeifania diversioriginum</name>
    <dbReference type="NCBI Taxonomy" id="1168035"/>
    <lineage>
        <taxon>Bacteria</taxon>
        <taxon>Pseudomonadati</taxon>
        <taxon>Bacteroidota</taxon>
        <taxon>Bacteroidia</taxon>
        <taxon>Marinilabiliales</taxon>
        <taxon>Prolixibacteraceae</taxon>
        <taxon>Tangfeifania</taxon>
    </lineage>
</organism>
<dbReference type="STRING" id="1168035.SAMN05444280_1104"/>
<evidence type="ECO:0000313" key="3">
    <source>
        <dbReference type="EMBL" id="SHJ04169.1"/>
    </source>
</evidence>
<keyword evidence="1" id="KW-0732">Signal</keyword>
<feature type="domain" description="3-keto-alpha-glucoside-1,2-lyase/3-keto-2-hydroxy-glucal hydratase" evidence="2">
    <location>
        <begin position="24"/>
        <end position="211"/>
    </location>
</feature>
<dbReference type="RefSeq" id="WP_073168188.1">
    <property type="nucleotide sequence ID" value="NZ_FQZE01000010.1"/>
</dbReference>
<proteinExistence type="predicted"/>
<accession>A0A1M6G2M2</accession>
<name>A0A1M6G2M2_9BACT</name>